<reference evidence="1 2" key="1">
    <citation type="journal article" date="2019" name="Plant Biotechnol. J.">
        <title>The red bayberry genome and genetic basis of sex determination.</title>
        <authorList>
            <person name="Jia H.M."/>
            <person name="Jia H.J."/>
            <person name="Cai Q.L."/>
            <person name="Wang Y."/>
            <person name="Zhao H.B."/>
            <person name="Yang W.F."/>
            <person name="Wang G.Y."/>
            <person name="Li Y.H."/>
            <person name="Zhan D.L."/>
            <person name="Shen Y.T."/>
            <person name="Niu Q.F."/>
            <person name="Chang L."/>
            <person name="Qiu J."/>
            <person name="Zhao L."/>
            <person name="Xie H.B."/>
            <person name="Fu W.Y."/>
            <person name="Jin J."/>
            <person name="Li X.W."/>
            <person name="Jiao Y."/>
            <person name="Zhou C.C."/>
            <person name="Tu T."/>
            <person name="Chai C.Y."/>
            <person name="Gao J.L."/>
            <person name="Fan L.J."/>
            <person name="van de Weg E."/>
            <person name="Wang J.Y."/>
            <person name="Gao Z.S."/>
        </authorList>
    </citation>
    <scope>NUCLEOTIDE SEQUENCE [LARGE SCALE GENOMIC DNA]</scope>
    <source>
        <tissue evidence="1">Leaves</tissue>
    </source>
</reference>
<accession>A0A6A1WSM5</accession>
<evidence type="ECO:0000313" key="1">
    <source>
        <dbReference type="EMBL" id="KAB1226807.1"/>
    </source>
</evidence>
<dbReference type="Proteomes" id="UP000516437">
    <property type="component" value="Chromosome 1"/>
</dbReference>
<dbReference type="AlphaFoldDB" id="A0A6A1WSM5"/>
<gene>
    <name evidence="1" type="ORF">CJ030_MR1G021679</name>
</gene>
<organism evidence="1 2">
    <name type="scientific">Morella rubra</name>
    <name type="common">Chinese bayberry</name>
    <dbReference type="NCBI Taxonomy" id="262757"/>
    <lineage>
        <taxon>Eukaryota</taxon>
        <taxon>Viridiplantae</taxon>
        <taxon>Streptophyta</taxon>
        <taxon>Embryophyta</taxon>
        <taxon>Tracheophyta</taxon>
        <taxon>Spermatophyta</taxon>
        <taxon>Magnoliopsida</taxon>
        <taxon>eudicotyledons</taxon>
        <taxon>Gunneridae</taxon>
        <taxon>Pentapetalae</taxon>
        <taxon>rosids</taxon>
        <taxon>fabids</taxon>
        <taxon>Fagales</taxon>
        <taxon>Myricaceae</taxon>
        <taxon>Morella</taxon>
    </lineage>
</organism>
<proteinExistence type="predicted"/>
<evidence type="ECO:0000313" key="2">
    <source>
        <dbReference type="Proteomes" id="UP000516437"/>
    </source>
</evidence>
<protein>
    <submittedName>
        <fullName evidence="1">Uncharacterized protein</fullName>
    </submittedName>
</protein>
<name>A0A6A1WSM5_9ROSI</name>
<sequence>MEPPELEQGSSARSKKALYLTIKEGHKSKNKRNLRNHPLGLSVDVEYSSIATKC</sequence>
<keyword evidence="2" id="KW-1185">Reference proteome</keyword>
<comment type="caution">
    <text evidence="1">The sequence shown here is derived from an EMBL/GenBank/DDBJ whole genome shotgun (WGS) entry which is preliminary data.</text>
</comment>
<dbReference type="EMBL" id="RXIC02000019">
    <property type="protein sequence ID" value="KAB1226807.1"/>
    <property type="molecule type" value="Genomic_DNA"/>
</dbReference>